<dbReference type="InterPro" id="IPR039420">
    <property type="entry name" value="WalR-like"/>
</dbReference>
<keyword evidence="7" id="KW-1185">Reference proteome</keyword>
<dbReference type="InterPro" id="IPR001789">
    <property type="entry name" value="Sig_transdc_resp-reg_receiver"/>
</dbReference>
<dbReference type="SUPFAM" id="SSF46894">
    <property type="entry name" value="C-terminal effector domain of the bipartite response regulators"/>
    <property type="match status" value="1"/>
</dbReference>
<dbReference type="PANTHER" id="PTHR43214">
    <property type="entry name" value="TWO-COMPONENT RESPONSE REGULATOR"/>
    <property type="match status" value="1"/>
</dbReference>
<dbReference type="InterPro" id="IPR016032">
    <property type="entry name" value="Sig_transdc_resp-reg_C-effctor"/>
</dbReference>
<name>A0AB37U9U2_9CYAN</name>
<dbReference type="GO" id="GO:0006355">
    <property type="term" value="P:regulation of DNA-templated transcription"/>
    <property type="evidence" value="ECO:0007669"/>
    <property type="project" value="InterPro"/>
</dbReference>
<evidence type="ECO:0000313" key="6">
    <source>
        <dbReference type="EMBL" id="RUT01160.1"/>
    </source>
</evidence>
<evidence type="ECO:0000256" key="2">
    <source>
        <dbReference type="ARBA" id="ARBA00023125"/>
    </source>
</evidence>
<dbReference type="Gene3D" id="3.40.50.2300">
    <property type="match status" value="1"/>
</dbReference>
<sequence length="240" mass="26699">MLAQIKQTRTLSILLVEDDPHFRSGLRTLLGGGYTIVGETNCVKTAISLTARRHPDLMLLDMKLEGGDGIALLQQLQERHEKVKPLVLSAHQEGSEISRALLAGAKGYVFKSQVAQQLEDAITTVSQGNVFLPPNVATPFVQSLQAVPRISTTPAEIPHLSNRELEVLQWVAWGASNEGIAKELFITTHTVKLNLEHVYDKLKVRTREWNEKENKFKTDKLVNSRVLAIRKAVKLGLVQL</sequence>
<feature type="modified residue" description="4-aspartylphosphate" evidence="3">
    <location>
        <position position="61"/>
    </location>
</feature>
<dbReference type="PRINTS" id="PR00038">
    <property type="entry name" value="HTHLUXR"/>
</dbReference>
<dbReference type="GO" id="GO:0000160">
    <property type="term" value="P:phosphorelay signal transduction system"/>
    <property type="evidence" value="ECO:0007669"/>
    <property type="project" value="InterPro"/>
</dbReference>
<dbReference type="PROSITE" id="PS50043">
    <property type="entry name" value="HTH_LUXR_2"/>
    <property type="match status" value="1"/>
</dbReference>
<evidence type="ECO:0000259" key="4">
    <source>
        <dbReference type="PROSITE" id="PS50043"/>
    </source>
</evidence>
<dbReference type="GO" id="GO:0003677">
    <property type="term" value="F:DNA binding"/>
    <property type="evidence" value="ECO:0007669"/>
    <property type="project" value="UniProtKB-KW"/>
</dbReference>
<evidence type="ECO:0000259" key="5">
    <source>
        <dbReference type="PROSITE" id="PS50110"/>
    </source>
</evidence>
<dbReference type="CDD" id="cd17535">
    <property type="entry name" value="REC_NarL-like"/>
    <property type="match status" value="1"/>
</dbReference>
<dbReference type="InterPro" id="IPR058245">
    <property type="entry name" value="NreC/VraR/RcsB-like_REC"/>
</dbReference>
<dbReference type="SUPFAM" id="SSF52172">
    <property type="entry name" value="CheY-like"/>
    <property type="match status" value="1"/>
</dbReference>
<dbReference type="AlphaFoldDB" id="A0AB37U9U2"/>
<proteinExistence type="predicted"/>
<reference evidence="6 7" key="1">
    <citation type="journal article" date="2019" name="Genome Biol. Evol.">
        <title>Day and night: Metabolic profiles and evolutionary relationships of six axenic non-marine cyanobacteria.</title>
        <authorList>
            <person name="Will S.E."/>
            <person name="Henke P."/>
            <person name="Boedeker C."/>
            <person name="Huang S."/>
            <person name="Brinkmann H."/>
            <person name="Rohde M."/>
            <person name="Jarek M."/>
            <person name="Friedl T."/>
            <person name="Seufert S."/>
            <person name="Schumacher M."/>
            <person name="Overmann J."/>
            <person name="Neumann-Schaal M."/>
            <person name="Petersen J."/>
        </authorList>
    </citation>
    <scope>NUCLEOTIDE SEQUENCE [LARGE SCALE GENOMIC DNA]</scope>
    <source>
        <strain evidence="6 7">SAG 39.79</strain>
    </source>
</reference>
<dbReference type="InterPro" id="IPR000792">
    <property type="entry name" value="Tscrpt_reg_LuxR_C"/>
</dbReference>
<dbReference type="EMBL" id="RSCK01000130">
    <property type="protein sequence ID" value="RUT01160.1"/>
    <property type="molecule type" value="Genomic_DNA"/>
</dbReference>
<feature type="domain" description="HTH luxR-type" evidence="4">
    <location>
        <begin position="153"/>
        <end position="236"/>
    </location>
</feature>
<comment type="caution">
    <text evidence="6">The sequence shown here is derived from an EMBL/GenBank/DDBJ whole genome shotgun (WGS) entry which is preliminary data.</text>
</comment>
<dbReference type="Pfam" id="PF00072">
    <property type="entry name" value="Response_reg"/>
    <property type="match status" value="1"/>
</dbReference>
<dbReference type="SMART" id="SM00448">
    <property type="entry name" value="REC"/>
    <property type="match status" value="1"/>
</dbReference>
<protein>
    <submittedName>
        <fullName evidence="6">DNA-binding response regulator</fullName>
    </submittedName>
</protein>
<organism evidence="6 7">
    <name type="scientific">Chroococcidiopsis cubana SAG 39.79</name>
    <dbReference type="NCBI Taxonomy" id="388085"/>
    <lineage>
        <taxon>Bacteria</taxon>
        <taxon>Bacillati</taxon>
        <taxon>Cyanobacteriota</taxon>
        <taxon>Cyanophyceae</taxon>
        <taxon>Chroococcidiopsidales</taxon>
        <taxon>Chroococcidiopsidaceae</taxon>
        <taxon>Chroococcidiopsis</taxon>
    </lineage>
</organism>
<keyword evidence="2 6" id="KW-0238">DNA-binding</keyword>
<evidence type="ECO:0000313" key="7">
    <source>
        <dbReference type="Proteomes" id="UP000282574"/>
    </source>
</evidence>
<keyword evidence="1 3" id="KW-0597">Phosphoprotein</keyword>
<dbReference type="Pfam" id="PF00196">
    <property type="entry name" value="GerE"/>
    <property type="match status" value="1"/>
</dbReference>
<evidence type="ECO:0000256" key="1">
    <source>
        <dbReference type="ARBA" id="ARBA00022553"/>
    </source>
</evidence>
<evidence type="ECO:0000256" key="3">
    <source>
        <dbReference type="PROSITE-ProRule" id="PRU00169"/>
    </source>
</evidence>
<gene>
    <name evidence="6" type="ORF">DSM107010_66030</name>
</gene>
<dbReference type="CDD" id="cd06170">
    <property type="entry name" value="LuxR_C_like"/>
    <property type="match status" value="1"/>
</dbReference>
<feature type="domain" description="Response regulatory" evidence="5">
    <location>
        <begin position="12"/>
        <end position="126"/>
    </location>
</feature>
<dbReference type="RefSeq" id="WP_106169251.1">
    <property type="nucleotide sequence ID" value="NZ_JAVKZF010000004.1"/>
</dbReference>
<dbReference type="PROSITE" id="PS50110">
    <property type="entry name" value="RESPONSE_REGULATORY"/>
    <property type="match status" value="1"/>
</dbReference>
<dbReference type="PROSITE" id="PS00622">
    <property type="entry name" value="HTH_LUXR_1"/>
    <property type="match status" value="1"/>
</dbReference>
<dbReference type="SMART" id="SM00421">
    <property type="entry name" value="HTH_LUXR"/>
    <property type="match status" value="1"/>
</dbReference>
<dbReference type="Proteomes" id="UP000282574">
    <property type="component" value="Unassembled WGS sequence"/>
</dbReference>
<dbReference type="InterPro" id="IPR011006">
    <property type="entry name" value="CheY-like_superfamily"/>
</dbReference>
<accession>A0AB37U9U2</accession>